<reference evidence="2 3" key="1">
    <citation type="submission" date="2017-03" db="EMBL/GenBank/DDBJ databases">
        <title>WGS assembly of Porphyra umbilicalis.</title>
        <authorList>
            <person name="Brawley S.H."/>
            <person name="Blouin N.A."/>
            <person name="Ficko-Blean E."/>
            <person name="Wheeler G.L."/>
            <person name="Lohr M."/>
            <person name="Goodson H.V."/>
            <person name="Jenkins J.W."/>
            <person name="Blaby-Haas C.E."/>
            <person name="Helliwell K.E."/>
            <person name="Chan C."/>
            <person name="Marriage T."/>
            <person name="Bhattacharya D."/>
            <person name="Klein A.S."/>
            <person name="Badis Y."/>
            <person name="Brodie J."/>
            <person name="Cao Y."/>
            <person name="Collen J."/>
            <person name="Dittami S.M."/>
            <person name="Gachon C.M."/>
            <person name="Green B.R."/>
            <person name="Karpowicz S."/>
            <person name="Kim J.W."/>
            <person name="Kudahl U."/>
            <person name="Lin S."/>
            <person name="Michel G."/>
            <person name="Mittag M."/>
            <person name="Olson B.J."/>
            <person name="Pangilinan J."/>
            <person name="Peng Y."/>
            <person name="Qiu H."/>
            <person name="Shu S."/>
            <person name="Singer J.T."/>
            <person name="Smith A.G."/>
            <person name="Sprecher B.N."/>
            <person name="Wagner V."/>
            <person name="Wang W."/>
            <person name="Wang Z.-Y."/>
            <person name="Yan J."/>
            <person name="Yarish C."/>
            <person name="Zoeuner-Riek S."/>
            <person name="Zhuang Y."/>
            <person name="Zou Y."/>
            <person name="Lindquist E.A."/>
            <person name="Grimwood J."/>
            <person name="Barry K."/>
            <person name="Rokhsar D.S."/>
            <person name="Schmutz J."/>
            <person name="Stiller J.W."/>
            <person name="Grossman A.R."/>
            <person name="Prochnik S.E."/>
        </authorList>
    </citation>
    <scope>NUCLEOTIDE SEQUENCE [LARGE SCALE GENOMIC DNA]</scope>
    <source>
        <strain evidence="2">4086291</strain>
    </source>
</reference>
<proteinExistence type="predicted"/>
<dbReference type="AlphaFoldDB" id="A0A1X6PCX6"/>
<evidence type="ECO:0000256" key="1">
    <source>
        <dbReference type="SAM" id="MobiDB-lite"/>
    </source>
</evidence>
<gene>
    <name evidence="2" type="ORF">BU14_0099s0034</name>
</gene>
<dbReference type="Proteomes" id="UP000218209">
    <property type="component" value="Unassembled WGS sequence"/>
</dbReference>
<name>A0A1X6PCX6_PORUM</name>
<dbReference type="EMBL" id="KV918805">
    <property type="protein sequence ID" value="OSX78769.1"/>
    <property type="molecule type" value="Genomic_DNA"/>
</dbReference>
<protein>
    <submittedName>
        <fullName evidence="2">Uncharacterized protein</fullName>
    </submittedName>
</protein>
<evidence type="ECO:0000313" key="2">
    <source>
        <dbReference type="EMBL" id="OSX78769.1"/>
    </source>
</evidence>
<sequence length="52" mass="5456">MDAARGRGGWETGAWTFGARLALVGPGGVCAGSEHPHRATRRVHMRGRTSPG</sequence>
<evidence type="ECO:0000313" key="3">
    <source>
        <dbReference type="Proteomes" id="UP000218209"/>
    </source>
</evidence>
<feature type="region of interest" description="Disordered" evidence="1">
    <location>
        <begin position="32"/>
        <end position="52"/>
    </location>
</feature>
<organism evidence="2 3">
    <name type="scientific">Porphyra umbilicalis</name>
    <name type="common">Purple laver</name>
    <name type="synonym">Red alga</name>
    <dbReference type="NCBI Taxonomy" id="2786"/>
    <lineage>
        <taxon>Eukaryota</taxon>
        <taxon>Rhodophyta</taxon>
        <taxon>Bangiophyceae</taxon>
        <taxon>Bangiales</taxon>
        <taxon>Bangiaceae</taxon>
        <taxon>Porphyra</taxon>
    </lineage>
</organism>
<feature type="compositionally biased region" description="Basic residues" evidence="1">
    <location>
        <begin position="38"/>
        <end position="52"/>
    </location>
</feature>
<keyword evidence="3" id="KW-1185">Reference proteome</keyword>
<accession>A0A1X6PCX6</accession>